<organism evidence="2 3">
    <name type="scientific">Trichostrongylus colubriformis</name>
    <name type="common">Black scour worm</name>
    <dbReference type="NCBI Taxonomy" id="6319"/>
    <lineage>
        <taxon>Eukaryota</taxon>
        <taxon>Metazoa</taxon>
        <taxon>Ecdysozoa</taxon>
        <taxon>Nematoda</taxon>
        <taxon>Chromadorea</taxon>
        <taxon>Rhabditida</taxon>
        <taxon>Rhabditina</taxon>
        <taxon>Rhabditomorpha</taxon>
        <taxon>Strongyloidea</taxon>
        <taxon>Trichostrongylidae</taxon>
        <taxon>Trichostrongylus</taxon>
    </lineage>
</organism>
<name>A0AAN8FP27_TRICO</name>
<sequence>GCTLTYSPDREARTRRSTLQANFDRIPCFSCASGGICHYSEDFAVFLSTREAVCQATYTAQRLTMLLRRKLRQVKARNNEQQLWKSQDCEQGSPKLYYPLKRFAKYPHLLPNYLLPRISRRFNHFFMVYAVDALRESVQIKEKCGEIQFCLNRSALYKQSLAVNQRISQLYSSQDVEVQKTFSAEEPTCTSSSKQSPDRCMVSLAENASSSVLSPSIYDFDSIHFGSPFRCRVMPSFHKLVVNEGFRDSRIPAAPKELPSATPADEDWELKFYERVKQDPAVPSYFKTTFGEKLAKPAVSLSKKASSKKKKKTARKSKGAPHEREEPLVEKPKPTRKALKLDITPKEHLGSPFHDSRVYIPSVNEFIVDTGKESMLDKVSLLPLEELTSLMCGSNIYSLIKNTTLGTNLTKFCAVLQEKHAVLNLREVANDDSITRRTIRLLSHEGSSEEFLTPSAISGYMELMLRLVTKKSSKFFSMVFFCDRLSQRLVLNRPGAPFIDSTLYNSIYRPGHLTDRNVADIQEQTTLTENEVIQLLECLLANILKFFVLYCVHGLRDQVRVKLSNSGEVMYQMKYPLSVDILTSAIESENEVDYPFTLEISQVSGKCIPLDDDYIPLLKDLGKDHSDDSCSLYYQVAHLSSSEIARLILGEALINSILYECPAFLVHMEEYAALLKKSQSALEQREPRIKKKKEGEILQWADVDSYIFLIFASIQDWSLPAKRYYLRTFLTNRLHQLKPEDSDQQLWSPQDYDHGPATLYCQAFYPLMRFAKRPYLLPKELLNRISRRLDHFFLIYAVHTLREGTQITKKCGILHFCPSCCSAEKESEEMPDTKFLSGTPVVESD</sequence>
<feature type="compositionally biased region" description="Basic residues" evidence="1">
    <location>
        <begin position="305"/>
        <end position="319"/>
    </location>
</feature>
<feature type="region of interest" description="Disordered" evidence="1">
    <location>
        <begin position="301"/>
        <end position="337"/>
    </location>
</feature>
<evidence type="ECO:0000313" key="3">
    <source>
        <dbReference type="Proteomes" id="UP001331761"/>
    </source>
</evidence>
<proteinExistence type="predicted"/>
<dbReference type="EMBL" id="WIXE01007325">
    <property type="protein sequence ID" value="KAK5980514.1"/>
    <property type="molecule type" value="Genomic_DNA"/>
</dbReference>
<keyword evidence="3" id="KW-1185">Reference proteome</keyword>
<evidence type="ECO:0000256" key="1">
    <source>
        <dbReference type="SAM" id="MobiDB-lite"/>
    </source>
</evidence>
<gene>
    <name evidence="2" type="ORF">GCK32_007624</name>
</gene>
<protein>
    <submittedName>
        <fullName evidence="2">Uncharacterized protein</fullName>
    </submittedName>
</protein>
<comment type="caution">
    <text evidence="2">The sequence shown here is derived from an EMBL/GenBank/DDBJ whole genome shotgun (WGS) entry which is preliminary data.</text>
</comment>
<dbReference type="AlphaFoldDB" id="A0AAN8FP27"/>
<dbReference type="Proteomes" id="UP001331761">
    <property type="component" value="Unassembled WGS sequence"/>
</dbReference>
<feature type="compositionally biased region" description="Basic and acidic residues" evidence="1">
    <location>
        <begin position="320"/>
        <end position="337"/>
    </location>
</feature>
<reference evidence="2 3" key="1">
    <citation type="submission" date="2019-10" db="EMBL/GenBank/DDBJ databases">
        <title>Assembly and Annotation for the nematode Trichostrongylus colubriformis.</title>
        <authorList>
            <person name="Martin J."/>
        </authorList>
    </citation>
    <scope>NUCLEOTIDE SEQUENCE [LARGE SCALE GENOMIC DNA]</scope>
    <source>
        <strain evidence="2">G859</strain>
        <tissue evidence="2">Whole worm</tissue>
    </source>
</reference>
<evidence type="ECO:0000313" key="2">
    <source>
        <dbReference type="EMBL" id="KAK5980514.1"/>
    </source>
</evidence>
<accession>A0AAN8FP27</accession>
<feature type="non-terminal residue" evidence="2">
    <location>
        <position position="1"/>
    </location>
</feature>